<dbReference type="Proteomes" id="UP000198418">
    <property type="component" value="Unassembled WGS sequence"/>
</dbReference>
<feature type="domain" description="HTH lysR-type" evidence="6">
    <location>
        <begin position="26"/>
        <end position="83"/>
    </location>
</feature>
<dbReference type="Pfam" id="PF00126">
    <property type="entry name" value="HTH_1"/>
    <property type="match status" value="1"/>
</dbReference>
<name>A0A212QNV4_RHOAC</name>
<proteinExistence type="inferred from homology"/>
<dbReference type="PANTHER" id="PTHR30126:SF39">
    <property type="entry name" value="HTH-TYPE TRANSCRIPTIONAL REGULATOR CYSL"/>
    <property type="match status" value="1"/>
</dbReference>
<dbReference type="GO" id="GO:0003700">
    <property type="term" value="F:DNA-binding transcription factor activity"/>
    <property type="evidence" value="ECO:0007669"/>
    <property type="project" value="InterPro"/>
</dbReference>
<dbReference type="EMBL" id="FYDG01000001">
    <property type="protein sequence ID" value="SNB60910.1"/>
    <property type="molecule type" value="Genomic_DNA"/>
</dbReference>
<dbReference type="InterPro" id="IPR036388">
    <property type="entry name" value="WH-like_DNA-bd_sf"/>
</dbReference>
<evidence type="ECO:0000256" key="1">
    <source>
        <dbReference type="ARBA" id="ARBA00009437"/>
    </source>
</evidence>
<dbReference type="PROSITE" id="PS50931">
    <property type="entry name" value="HTH_LYSR"/>
    <property type="match status" value="1"/>
</dbReference>
<sequence>MSVFRGARLGYAAPPPAGPEHDPEHMTLEQLRIFIAVADREHVTQAAQALHLTQSAVSSAISALEMRHDVILFQRIGRRVALTEAGKLFLAEARALLSASQRAERYLADLSGLTIGAVVVAASQTVGNYWLPERLARFKRAHPGVELRLTIGNTEEVAALTATGDIDFGLVEGEVRHALLDVETIDRDELVAVAAPDLAARIESGEVPLSEAPWISREKGSGTRAAFELALRQLAPAACGQPPALELPSNEAVLSAVAAGAGVAVVSLLVASPYLRCGALRRLSPAPPPRLFQLLRHKQIRPSRASLALLAACRSGES</sequence>
<keyword evidence="4" id="KW-0804">Transcription</keyword>
<evidence type="ECO:0000313" key="8">
    <source>
        <dbReference type="Proteomes" id="UP000198418"/>
    </source>
</evidence>
<dbReference type="AlphaFoldDB" id="A0A212QNV4"/>
<dbReference type="GO" id="GO:0000976">
    <property type="term" value="F:transcription cis-regulatory region binding"/>
    <property type="evidence" value="ECO:0007669"/>
    <property type="project" value="TreeGrafter"/>
</dbReference>
<keyword evidence="8" id="KW-1185">Reference proteome</keyword>
<dbReference type="InterPro" id="IPR000847">
    <property type="entry name" value="LysR_HTH_N"/>
</dbReference>
<dbReference type="FunFam" id="1.10.10.10:FF:000001">
    <property type="entry name" value="LysR family transcriptional regulator"/>
    <property type="match status" value="1"/>
</dbReference>
<evidence type="ECO:0000256" key="2">
    <source>
        <dbReference type="ARBA" id="ARBA00023015"/>
    </source>
</evidence>
<keyword evidence="3 7" id="KW-0238">DNA-binding</keyword>
<dbReference type="Gene3D" id="3.40.190.290">
    <property type="match status" value="1"/>
</dbReference>
<evidence type="ECO:0000256" key="4">
    <source>
        <dbReference type="ARBA" id="ARBA00023163"/>
    </source>
</evidence>
<feature type="region of interest" description="Disordered" evidence="5">
    <location>
        <begin position="1"/>
        <end position="21"/>
    </location>
</feature>
<dbReference type="InterPro" id="IPR036390">
    <property type="entry name" value="WH_DNA-bd_sf"/>
</dbReference>
<evidence type="ECO:0000313" key="7">
    <source>
        <dbReference type="EMBL" id="SNB60910.1"/>
    </source>
</evidence>
<accession>A0A212QNV4</accession>
<evidence type="ECO:0000256" key="3">
    <source>
        <dbReference type="ARBA" id="ARBA00023125"/>
    </source>
</evidence>
<protein>
    <submittedName>
        <fullName evidence="7">DNA-binding transcriptional regulator, LysR family</fullName>
    </submittedName>
</protein>
<evidence type="ECO:0000256" key="5">
    <source>
        <dbReference type="SAM" id="MobiDB-lite"/>
    </source>
</evidence>
<gene>
    <name evidence="7" type="ORF">SAMN06265338_101946</name>
</gene>
<reference evidence="8" key="1">
    <citation type="submission" date="2017-06" db="EMBL/GenBank/DDBJ databases">
        <authorList>
            <person name="Varghese N."/>
            <person name="Submissions S."/>
        </authorList>
    </citation>
    <scope>NUCLEOTIDE SEQUENCE [LARGE SCALE GENOMIC DNA]</scope>
    <source>
        <strain evidence="8">DSM 137</strain>
    </source>
</reference>
<dbReference type="Pfam" id="PF03466">
    <property type="entry name" value="LysR_substrate"/>
    <property type="match status" value="1"/>
</dbReference>
<dbReference type="RefSeq" id="WP_338064176.1">
    <property type="nucleotide sequence ID" value="NZ_FYDG01000001.1"/>
</dbReference>
<dbReference type="SUPFAM" id="SSF53850">
    <property type="entry name" value="Periplasmic binding protein-like II"/>
    <property type="match status" value="1"/>
</dbReference>
<dbReference type="PRINTS" id="PR00039">
    <property type="entry name" value="HTHLYSR"/>
</dbReference>
<keyword evidence="2" id="KW-0805">Transcription regulation</keyword>
<evidence type="ECO:0000259" key="6">
    <source>
        <dbReference type="PROSITE" id="PS50931"/>
    </source>
</evidence>
<dbReference type="PANTHER" id="PTHR30126">
    <property type="entry name" value="HTH-TYPE TRANSCRIPTIONAL REGULATOR"/>
    <property type="match status" value="1"/>
</dbReference>
<comment type="similarity">
    <text evidence="1">Belongs to the LysR transcriptional regulatory family.</text>
</comment>
<organism evidence="7 8">
    <name type="scientific">Rhodoblastus acidophilus</name>
    <name type="common">Rhodopseudomonas acidophila</name>
    <dbReference type="NCBI Taxonomy" id="1074"/>
    <lineage>
        <taxon>Bacteria</taxon>
        <taxon>Pseudomonadati</taxon>
        <taxon>Pseudomonadota</taxon>
        <taxon>Alphaproteobacteria</taxon>
        <taxon>Hyphomicrobiales</taxon>
        <taxon>Rhodoblastaceae</taxon>
        <taxon>Rhodoblastus</taxon>
    </lineage>
</organism>
<dbReference type="SUPFAM" id="SSF46785">
    <property type="entry name" value="Winged helix' DNA-binding domain"/>
    <property type="match status" value="1"/>
</dbReference>
<dbReference type="InterPro" id="IPR005119">
    <property type="entry name" value="LysR_subst-bd"/>
</dbReference>
<dbReference type="Gene3D" id="1.10.10.10">
    <property type="entry name" value="Winged helix-like DNA-binding domain superfamily/Winged helix DNA-binding domain"/>
    <property type="match status" value="1"/>
</dbReference>